<reference evidence="2" key="2">
    <citation type="submission" date="2017-12" db="EMBL/GenBank/DDBJ databases">
        <title>Genome sequence of the Bar-tailed Godwit (Limosa lapponica baueri).</title>
        <authorList>
            <person name="Lima N.C.B."/>
            <person name="Parody-Merino A.M."/>
            <person name="Battley P.F."/>
            <person name="Fidler A.E."/>
            <person name="Prosdocimi F."/>
        </authorList>
    </citation>
    <scope>NUCLEOTIDE SEQUENCE [LARGE SCALE GENOMIC DNA]</scope>
</reference>
<evidence type="ECO:0000313" key="1">
    <source>
        <dbReference type="EMBL" id="PKU49097.1"/>
    </source>
</evidence>
<sequence>MTFVTALSHEMLMLIDSKKDRMVFCVWESEISVMAKHFWNPSEDEDVMESWIQKIQNIPPSLQWKAGEILHDRETGKAHGAGVLEPAASSGPSSALWRAVSTTIPALAPAVLGYPHELWLHLGSPVVGKLCEGQRPVVYTLAEEKEAAPTVPGVSRNRKYPLAEESVSTSSLALHCLAIALFINSLKTP</sequence>
<dbReference type="EMBL" id="KZ505642">
    <property type="protein sequence ID" value="PKU49097.1"/>
    <property type="molecule type" value="Genomic_DNA"/>
</dbReference>
<protein>
    <submittedName>
        <fullName evidence="1">Uncharacterized protein</fullName>
    </submittedName>
</protein>
<evidence type="ECO:0000313" key="2">
    <source>
        <dbReference type="Proteomes" id="UP000233556"/>
    </source>
</evidence>
<reference evidence="2" key="1">
    <citation type="submission" date="2017-11" db="EMBL/GenBank/DDBJ databases">
        <authorList>
            <person name="Lima N.C."/>
            <person name="Parody-Merino A.M."/>
            <person name="Battley P.F."/>
            <person name="Fidler A.E."/>
            <person name="Prosdocimi F."/>
        </authorList>
    </citation>
    <scope>NUCLEOTIDE SEQUENCE [LARGE SCALE GENOMIC DNA]</scope>
</reference>
<keyword evidence="2" id="KW-1185">Reference proteome</keyword>
<accession>A0A2I0USS2</accession>
<proteinExistence type="predicted"/>
<dbReference type="Proteomes" id="UP000233556">
    <property type="component" value="Unassembled WGS sequence"/>
</dbReference>
<dbReference type="AlphaFoldDB" id="A0A2I0USS2"/>
<gene>
    <name evidence="1" type="ORF">llap_539</name>
</gene>
<name>A0A2I0USS2_LIMLA</name>
<organism evidence="1 2">
    <name type="scientific">Limosa lapponica baueri</name>
    <dbReference type="NCBI Taxonomy" id="1758121"/>
    <lineage>
        <taxon>Eukaryota</taxon>
        <taxon>Metazoa</taxon>
        <taxon>Chordata</taxon>
        <taxon>Craniata</taxon>
        <taxon>Vertebrata</taxon>
        <taxon>Euteleostomi</taxon>
        <taxon>Archelosauria</taxon>
        <taxon>Archosauria</taxon>
        <taxon>Dinosauria</taxon>
        <taxon>Saurischia</taxon>
        <taxon>Theropoda</taxon>
        <taxon>Coelurosauria</taxon>
        <taxon>Aves</taxon>
        <taxon>Neognathae</taxon>
        <taxon>Neoaves</taxon>
        <taxon>Charadriiformes</taxon>
        <taxon>Scolopacidae</taxon>
        <taxon>Limosa</taxon>
    </lineage>
</organism>